<evidence type="ECO:0000256" key="2">
    <source>
        <dbReference type="SAM" id="SignalP"/>
    </source>
</evidence>
<proteinExistence type="predicted"/>
<keyword evidence="1" id="KW-1015">Disulfide bond</keyword>
<dbReference type="SUPFAM" id="SSF56436">
    <property type="entry name" value="C-type lectin-like"/>
    <property type="match status" value="2"/>
</dbReference>
<dbReference type="AlphaFoldDB" id="A0A8J9VFU6"/>
<dbReference type="EMBL" id="OV170223">
    <property type="protein sequence ID" value="CAH0721768.1"/>
    <property type="molecule type" value="Genomic_DNA"/>
</dbReference>
<dbReference type="Pfam" id="PF00059">
    <property type="entry name" value="Lectin_C"/>
    <property type="match status" value="2"/>
</dbReference>
<feature type="domain" description="C-type lectin" evidence="3">
    <location>
        <begin position="180"/>
        <end position="305"/>
    </location>
</feature>
<accession>A0A8J9VFU6</accession>
<dbReference type="CDD" id="cd00037">
    <property type="entry name" value="CLECT"/>
    <property type="match status" value="2"/>
</dbReference>
<feature type="domain" description="C-type lectin" evidence="3">
    <location>
        <begin position="43"/>
        <end position="156"/>
    </location>
</feature>
<evidence type="ECO:0000259" key="3">
    <source>
        <dbReference type="PROSITE" id="PS50041"/>
    </source>
</evidence>
<dbReference type="PANTHER" id="PTHR22803">
    <property type="entry name" value="MANNOSE, PHOSPHOLIPASE, LECTIN RECEPTOR RELATED"/>
    <property type="match status" value="1"/>
</dbReference>
<dbReference type="Proteomes" id="UP000838878">
    <property type="component" value="Chromosome 3"/>
</dbReference>
<evidence type="ECO:0000256" key="1">
    <source>
        <dbReference type="ARBA" id="ARBA00023157"/>
    </source>
</evidence>
<gene>
    <name evidence="4" type="ORF">BINO364_LOCUS7827</name>
</gene>
<sequence>MISLKYFLVVFIVQYVIQFTYCQREMKFFRKDYKYMEDAQAFYKIHTIHRTWEDAKEACSKEGALLFYPNDDDEANIVLNFWNNTQPFSWVFIGISTPNVKQVFETVDGVPITNVYNRWGPGEPNDAGGEEGCVILRRDGTLNDDNCERKYPFICKKTLSTLEWNVYCDIPDMSYEYNKNLGRCYKFHLTPSNWTDAYATCNTELSYLAVINSQAEADYLKELTEKAKKHEVQGDFLRGAVHLGFRLRKNKWQTIINNMPLEDSGYSKWGGGQPDGKGQEMCGSMFYNGSLNDIGCDRLLFFICEHEIDLLRNDFILRFGDVFTGKPPPA</sequence>
<evidence type="ECO:0000313" key="4">
    <source>
        <dbReference type="EMBL" id="CAH0721768.1"/>
    </source>
</evidence>
<name>A0A8J9VFU6_9NEOP</name>
<evidence type="ECO:0000313" key="5">
    <source>
        <dbReference type="Proteomes" id="UP000838878"/>
    </source>
</evidence>
<dbReference type="InterPro" id="IPR016186">
    <property type="entry name" value="C-type_lectin-like/link_sf"/>
</dbReference>
<dbReference type="InterPro" id="IPR018378">
    <property type="entry name" value="C-type_lectin_CS"/>
</dbReference>
<dbReference type="SMART" id="SM00034">
    <property type="entry name" value="CLECT"/>
    <property type="match status" value="2"/>
</dbReference>
<dbReference type="PROSITE" id="PS50041">
    <property type="entry name" value="C_TYPE_LECTIN_2"/>
    <property type="match status" value="2"/>
</dbReference>
<dbReference type="OrthoDB" id="538816at2759"/>
<dbReference type="InterPro" id="IPR050111">
    <property type="entry name" value="C-type_lectin/snaclec_domain"/>
</dbReference>
<dbReference type="InterPro" id="IPR016187">
    <property type="entry name" value="CTDL_fold"/>
</dbReference>
<reference evidence="4" key="1">
    <citation type="submission" date="2021-12" db="EMBL/GenBank/DDBJ databases">
        <authorList>
            <person name="Martin H S."/>
        </authorList>
    </citation>
    <scope>NUCLEOTIDE SEQUENCE</scope>
</reference>
<dbReference type="InterPro" id="IPR001304">
    <property type="entry name" value="C-type_lectin-like"/>
</dbReference>
<dbReference type="Gene3D" id="3.10.100.10">
    <property type="entry name" value="Mannose-Binding Protein A, subunit A"/>
    <property type="match status" value="2"/>
</dbReference>
<feature type="signal peptide" evidence="2">
    <location>
        <begin position="1"/>
        <end position="22"/>
    </location>
</feature>
<feature type="chain" id="PRO_5035475509" description="C-type lectin domain-containing protein" evidence="2">
    <location>
        <begin position="23"/>
        <end position="330"/>
    </location>
</feature>
<keyword evidence="5" id="KW-1185">Reference proteome</keyword>
<dbReference type="PROSITE" id="PS00615">
    <property type="entry name" value="C_TYPE_LECTIN_1"/>
    <property type="match status" value="2"/>
</dbReference>
<protein>
    <recommendedName>
        <fullName evidence="3">C-type lectin domain-containing protein</fullName>
    </recommendedName>
</protein>
<keyword evidence="2" id="KW-0732">Signal</keyword>
<organism evidence="4 5">
    <name type="scientific">Brenthis ino</name>
    <name type="common">lesser marbled fritillary</name>
    <dbReference type="NCBI Taxonomy" id="405034"/>
    <lineage>
        <taxon>Eukaryota</taxon>
        <taxon>Metazoa</taxon>
        <taxon>Ecdysozoa</taxon>
        <taxon>Arthropoda</taxon>
        <taxon>Hexapoda</taxon>
        <taxon>Insecta</taxon>
        <taxon>Pterygota</taxon>
        <taxon>Neoptera</taxon>
        <taxon>Endopterygota</taxon>
        <taxon>Lepidoptera</taxon>
        <taxon>Glossata</taxon>
        <taxon>Ditrysia</taxon>
        <taxon>Papilionoidea</taxon>
        <taxon>Nymphalidae</taxon>
        <taxon>Heliconiinae</taxon>
        <taxon>Argynnini</taxon>
        <taxon>Brenthis</taxon>
    </lineage>
</organism>
<feature type="non-terminal residue" evidence="4">
    <location>
        <position position="330"/>
    </location>
</feature>